<organism evidence="1 2">
    <name type="scientific">Eretmocerus hayati</name>
    <dbReference type="NCBI Taxonomy" id="131215"/>
    <lineage>
        <taxon>Eukaryota</taxon>
        <taxon>Metazoa</taxon>
        <taxon>Ecdysozoa</taxon>
        <taxon>Arthropoda</taxon>
        <taxon>Hexapoda</taxon>
        <taxon>Insecta</taxon>
        <taxon>Pterygota</taxon>
        <taxon>Neoptera</taxon>
        <taxon>Endopterygota</taxon>
        <taxon>Hymenoptera</taxon>
        <taxon>Apocrita</taxon>
        <taxon>Proctotrupomorpha</taxon>
        <taxon>Chalcidoidea</taxon>
        <taxon>Aphelinidae</taxon>
        <taxon>Aphelininae</taxon>
        <taxon>Eretmocerus</taxon>
    </lineage>
</organism>
<evidence type="ECO:0000313" key="2">
    <source>
        <dbReference type="Proteomes" id="UP001239111"/>
    </source>
</evidence>
<comment type="caution">
    <text evidence="1">The sequence shown here is derived from an EMBL/GenBank/DDBJ whole genome shotgun (WGS) entry which is preliminary data.</text>
</comment>
<dbReference type="EMBL" id="CM056744">
    <property type="protein sequence ID" value="KAJ8667809.1"/>
    <property type="molecule type" value="Genomic_DNA"/>
</dbReference>
<proteinExistence type="predicted"/>
<name>A0ACC2N9B3_9HYME</name>
<dbReference type="Proteomes" id="UP001239111">
    <property type="component" value="Chromosome 4"/>
</dbReference>
<evidence type="ECO:0000313" key="1">
    <source>
        <dbReference type="EMBL" id="KAJ8667809.1"/>
    </source>
</evidence>
<reference evidence="1" key="1">
    <citation type="submission" date="2023-04" db="EMBL/GenBank/DDBJ databases">
        <title>A chromosome-level genome assembly of the parasitoid wasp Eretmocerus hayati.</title>
        <authorList>
            <person name="Zhong Y."/>
            <person name="Liu S."/>
            <person name="Liu Y."/>
        </authorList>
    </citation>
    <scope>NUCLEOTIDE SEQUENCE</scope>
    <source>
        <strain evidence="1">ZJU_SS_LIU_2023</strain>
    </source>
</reference>
<accession>A0ACC2N9B3</accession>
<protein>
    <submittedName>
        <fullName evidence="1">Uncharacterized protein</fullName>
    </submittedName>
</protein>
<keyword evidence="2" id="KW-1185">Reference proteome</keyword>
<sequence>MADDSIEYKKDAEGKNKEAVCCSFCPSKMLNPGSGTYINTERDEEVDKSEVISDYWKVENITNFENISVTRKVENIKYLACADCEIGPVGWYDLATLQAYVALPRVKHQSSNS</sequence>
<gene>
    <name evidence="1" type="ORF">QAD02_009472</name>
</gene>